<dbReference type="Pfam" id="PF00107">
    <property type="entry name" value="ADH_zinc_N"/>
    <property type="match status" value="1"/>
</dbReference>
<dbReference type="EMBL" id="UOEU01000159">
    <property type="protein sequence ID" value="VAW31108.1"/>
    <property type="molecule type" value="Genomic_DNA"/>
</dbReference>
<accession>A0A3B0UK63</accession>
<dbReference type="PANTHER" id="PTHR44154:SF1">
    <property type="entry name" value="QUINONE OXIDOREDUCTASE"/>
    <property type="match status" value="1"/>
</dbReference>
<reference evidence="3" key="1">
    <citation type="submission" date="2018-06" db="EMBL/GenBank/DDBJ databases">
        <authorList>
            <person name="Zhirakovskaya E."/>
        </authorList>
    </citation>
    <scope>NUCLEOTIDE SEQUENCE</scope>
</reference>
<dbReference type="GO" id="GO:0004022">
    <property type="term" value="F:alcohol dehydrogenase (NAD+) activity"/>
    <property type="evidence" value="ECO:0007669"/>
    <property type="project" value="UniProtKB-EC"/>
</dbReference>
<dbReference type="InterPro" id="IPR020843">
    <property type="entry name" value="ER"/>
</dbReference>
<proteinExistence type="predicted"/>
<evidence type="ECO:0000256" key="1">
    <source>
        <dbReference type="ARBA" id="ARBA00022857"/>
    </source>
</evidence>
<keyword evidence="3" id="KW-0560">Oxidoreductase</keyword>
<dbReference type="EC" id="1.1.1.1" evidence="3"/>
<dbReference type="InterPro" id="IPR051603">
    <property type="entry name" value="Zinc-ADH_QOR/CCCR"/>
</dbReference>
<gene>
    <name evidence="3" type="ORF">MNBD_CHLOROFLEXI01-1095</name>
</gene>
<dbReference type="SUPFAM" id="SSF50129">
    <property type="entry name" value="GroES-like"/>
    <property type="match status" value="1"/>
</dbReference>
<evidence type="ECO:0000313" key="3">
    <source>
        <dbReference type="EMBL" id="VAW31108.1"/>
    </source>
</evidence>
<dbReference type="InterPro" id="IPR011032">
    <property type="entry name" value="GroES-like_sf"/>
</dbReference>
<dbReference type="InterPro" id="IPR036291">
    <property type="entry name" value="NAD(P)-bd_dom_sf"/>
</dbReference>
<feature type="domain" description="Enoyl reductase (ER)" evidence="2">
    <location>
        <begin position="10"/>
        <end position="341"/>
    </location>
</feature>
<dbReference type="Pfam" id="PF08240">
    <property type="entry name" value="ADH_N"/>
    <property type="match status" value="1"/>
</dbReference>
<sequence length="343" mass="36500">MKAVVFYEHGLLDKVQVTDVPKPEIEPDEILLEVKAAALNRLDLWVLAGWPGLNLKLPHIMGSDGAGIIAQVGSNVTDFSVGDRVAVNPTLGNDSDYFGRRGLDNMSDNFAILGEHVDGFFAEFTAVPARNLLKMPENSLFIEAAAASLVFVTAWHSLITRGGLQAGETVLIVGAGGGVNTASIQIAKLAGAECIYVVGSSDEKLAKAEALGADVLINRHEENWGKAIFKATNRRGVDIVVDNVGAATFATSLRALKKGGRLLTVGNSSGPTFEFDNRLMFGKHLSIIGSTMGSSADYETVMNLIFNGRLQPVIDTIYPLSEGLAALHRLEEGNVSGKLVLTP</sequence>
<dbReference type="SUPFAM" id="SSF51735">
    <property type="entry name" value="NAD(P)-binding Rossmann-fold domains"/>
    <property type="match status" value="1"/>
</dbReference>
<keyword evidence="1" id="KW-0521">NADP</keyword>
<evidence type="ECO:0000259" key="2">
    <source>
        <dbReference type="SMART" id="SM00829"/>
    </source>
</evidence>
<dbReference type="SMART" id="SM00829">
    <property type="entry name" value="PKS_ER"/>
    <property type="match status" value="1"/>
</dbReference>
<name>A0A3B0UK63_9ZZZZ</name>
<dbReference type="Gene3D" id="3.90.180.10">
    <property type="entry name" value="Medium-chain alcohol dehydrogenases, catalytic domain"/>
    <property type="match status" value="1"/>
</dbReference>
<dbReference type="PANTHER" id="PTHR44154">
    <property type="entry name" value="QUINONE OXIDOREDUCTASE"/>
    <property type="match status" value="1"/>
</dbReference>
<dbReference type="InterPro" id="IPR013149">
    <property type="entry name" value="ADH-like_C"/>
</dbReference>
<organism evidence="3">
    <name type="scientific">hydrothermal vent metagenome</name>
    <dbReference type="NCBI Taxonomy" id="652676"/>
    <lineage>
        <taxon>unclassified sequences</taxon>
        <taxon>metagenomes</taxon>
        <taxon>ecological metagenomes</taxon>
    </lineage>
</organism>
<dbReference type="Gene3D" id="3.40.50.720">
    <property type="entry name" value="NAD(P)-binding Rossmann-like Domain"/>
    <property type="match status" value="1"/>
</dbReference>
<protein>
    <submittedName>
        <fullName evidence="3">Alcohol dehydrogenase</fullName>
        <ecNumber evidence="3">1.1.1.1</ecNumber>
    </submittedName>
</protein>
<dbReference type="AlphaFoldDB" id="A0A3B0UK63"/>
<dbReference type="InterPro" id="IPR013154">
    <property type="entry name" value="ADH-like_N"/>
</dbReference>